<reference evidence="1" key="1">
    <citation type="submission" date="2018-06" db="EMBL/GenBank/DDBJ databases">
        <authorList>
            <person name="Zhirakovskaya E."/>
        </authorList>
    </citation>
    <scope>NUCLEOTIDE SEQUENCE</scope>
</reference>
<name>A0A3B0UI92_9ZZZZ</name>
<dbReference type="Gene3D" id="3.90.180.10">
    <property type="entry name" value="Medium-chain alcohol dehydrogenases, catalytic domain"/>
    <property type="match status" value="1"/>
</dbReference>
<evidence type="ECO:0000313" key="1">
    <source>
        <dbReference type="EMBL" id="VAW30781.1"/>
    </source>
</evidence>
<dbReference type="AlphaFoldDB" id="A0A3B0UI92"/>
<sequence length="62" mass="6511">MKAIVINSGGESPVLTWEMVPNVAYATDEVLVSVQATAVNRADLLQARGLYDPPLGASQILG</sequence>
<dbReference type="EMBL" id="UOEU01000085">
    <property type="protein sequence ID" value="VAW30781.1"/>
    <property type="molecule type" value="Genomic_DNA"/>
</dbReference>
<proteinExistence type="predicted"/>
<accession>A0A3B0UI92</accession>
<protein>
    <recommendedName>
        <fullName evidence="2">Quinone oxidoreductase</fullName>
    </recommendedName>
</protein>
<feature type="non-terminal residue" evidence="1">
    <location>
        <position position="62"/>
    </location>
</feature>
<dbReference type="InterPro" id="IPR011032">
    <property type="entry name" value="GroES-like_sf"/>
</dbReference>
<dbReference type="SUPFAM" id="SSF50129">
    <property type="entry name" value="GroES-like"/>
    <property type="match status" value="1"/>
</dbReference>
<evidence type="ECO:0008006" key="2">
    <source>
        <dbReference type="Google" id="ProtNLM"/>
    </source>
</evidence>
<gene>
    <name evidence="1" type="ORF">MNBD_CHLOROFLEXI01-4026</name>
</gene>
<organism evidence="1">
    <name type="scientific">hydrothermal vent metagenome</name>
    <dbReference type="NCBI Taxonomy" id="652676"/>
    <lineage>
        <taxon>unclassified sequences</taxon>
        <taxon>metagenomes</taxon>
        <taxon>ecological metagenomes</taxon>
    </lineage>
</organism>